<keyword evidence="2" id="KW-0808">Transferase</keyword>
<dbReference type="PIRSF" id="PIRSF000390">
    <property type="entry name" value="PLP_StrS"/>
    <property type="match status" value="1"/>
</dbReference>
<evidence type="ECO:0000256" key="1">
    <source>
        <dbReference type="RuleBase" id="RU004508"/>
    </source>
</evidence>
<dbReference type="GO" id="GO:0008483">
    <property type="term" value="F:transaminase activity"/>
    <property type="evidence" value="ECO:0007669"/>
    <property type="project" value="UniProtKB-KW"/>
</dbReference>
<dbReference type="NCBIfam" id="TIGR04181">
    <property type="entry name" value="NHT_00031"/>
    <property type="match status" value="1"/>
</dbReference>
<evidence type="ECO:0000313" key="3">
    <source>
        <dbReference type="Proteomes" id="UP001265259"/>
    </source>
</evidence>
<gene>
    <name evidence="2" type="ORF">RM543_17730</name>
</gene>
<proteinExistence type="inferred from homology"/>
<organism evidence="2 3">
    <name type="scientific">Tropicimonas omnivorans</name>
    <dbReference type="NCBI Taxonomy" id="3075590"/>
    <lineage>
        <taxon>Bacteria</taxon>
        <taxon>Pseudomonadati</taxon>
        <taxon>Pseudomonadota</taxon>
        <taxon>Alphaproteobacteria</taxon>
        <taxon>Rhodobacterales</taxon>
        <taxon>Roseobacteraceae</taxon>
        <taxon>Tropicimonas</taxon>
    </lineage>
</organism>
<keyword evidence="3" id="KW-1185">Reference proteome</keyword>
<dbReference type="InterPro" id="IPR026385">
    <property type="entry name" value="LegC-like"/>
</dbReference>
<accession>A0ABU3DLE5</accession>
<dbReference type="RefSeq" id="WP_311694114.1">
    <property type="nucleotide sequence ID" value="NZ_JAVRHL010000006.1"/>
</dbReference>
<dbReference type="CDD" id="cd00616">
    <property type="entry name" value="AHBA_syn"/>
    <property type="match status" value="1"/>
</dbReference>
<dbReference type="PANTHER" id="PTHR30244:SF30">
    <property type="entry name" value="BLR5990 PROTEIN"/>
    <property type="match status" value="1"/>
</dbReference>
<dbReference type="EMBL" id="JAVRHL010000006">
    <property type="protein sequence ID" value="MDT0684520.1"/>
    <property type="molecule type" value="Genomic_DNA"/>
</dbReference>
<evidence type="ECO:0000313" key="2">
    <source>
        <dbReference type="EMBL" id="MDT0684520.1"/>
    </source>
</evidence>
<dbReference type="SUPFAM" id="SSF53383">
    <property type="entry name" value="PLP-dependent transferases"/>
    <property type="match status" value="1"/>
</dbReference>
<dbReference type="InterPro" id="IPR015421">
    <property type="entry name" value="PyrdxlP-dep_Trfase_major"/>
</dbReference>
<name>A0ABU3DLE5_9RHOB</name>
<dbReference type="Pfam" id="PF01041">
    <property type="entry name" value="DegT_DnrJ_EryC1"/>
    <property type="match status" value="1"/>
</dbReference>
<protein>
    <submittedName>
        <fullName evidence="2">LegC family aminotransferase</fullName>
    </submittedName>
</protein>
<keyword evidence="2" id="KW-0032">Aminotransferase</keyword>
<dbReference type="Gene3D" id="3.90.1150.10">
    <property type="entry name" value="Aspartate Aminotransferase, domain 1"/>
    <property type="match status" value="1"/>
</dbReference>
<dbReference type="InterPro" id="IPR015424">
    <property type="entry name" value="PyrdxlP-dep_Trfase"/>
</dbReference>
<keyword evidence="1" id="KW-0663">Pyridoxal phosphate</keyword>
<comment type="caution">
    <text evidence="2">The sequence shown here is derived from an EMBL/GenBank/DDBJ whole genome shotgun (WGS) entry which is preliminary data.</text>
</comment>
<dbReference type="InterPro" id="IPR015422">
    <property type="entry name" value="PyrdxlP-dep_Trfase_small"/>
</dbReference>
<sequence length="376" mass="41221">MRSIYHSDTAPLHRPIFEGNEREYLVDCIDSNFVSSVGARVKEFEGHCASLTGASHAVATVNGTAALHMALVLAGVQSGDEVISQALTFVATCNAISYCGARPVFVDVDRDSMGLSPEALEAWLSEHAELRDGQAYNRATGARLAACVPMHTFGHPLRIEEVVDICGGYGIMVIEDAAESLGSYVGERHTGTFGKLATLSFNGNKVITTGGGGMILTNDDALAKRALNLTTTAKVPHAYEFVHDEVGYNYRLPNLNAALGCAQMEKLPAMLEIKAEIAAQYRDFCDKHWLRFVDARPGTRPNFWLNALILDSREERDAFLEHTNANGVMTRPIWRLMSRLEMFKDCQTDGLENSRWLEDRVVNIPSSVPEGALKGR</sequence>
<reference evidence="2 3" key="1">
    <citation type="submission" date="2023-09" db="EMBL/GenBank/DDBJ databases">
        <authorList>
            <person name="Rey-Velasco X."/>
        </authorList>
    </citation>
    <scope>NUCLEOTIDE SEQUENCE [LARGE SCALE GENOMIC DNA]</scope>
    <source>
        <strain evidence="2 3">F158</strain>
    </source>
</reference>
<dbReference type="InterPro" id="IPR000653">
    <property type="entry name" value="DegT/StrS_aminotransferase"/>
</dbReference>
<dbReference type="PANTHER" id="PTHR30244">
    <property type="entry name" value="TRANSAMINASE"/>
    <property type="match status" value="1"/>
</dbReference>
<comment type="similarity">
    <text evidence="1">Belongs to the DegT/DnrJ/EryC1 family.</text>
</comment>
<dbReference type="Gene3D" id="3.40.640.10">
    <property type="entry name" value="Type I PLP-dependent aspartate aminotransferase-like (Major domain)"/>
    <property type="match status" value="1"/>
</dbReference>
<dbReference type="Proteomes" id="UP001265259">
    <property type="component" value="Unassembled WGS sequence"/>
</dbReference>